<feature type="transmembrane region" description="Helical" evidence="1">
    <location>
        <begin position="145"/>
        <end position="166"/>
    </location>
</feature>
<gene>
    <name evidence="2" type="ORF">C8D86_13211</name>
</gene>
<proteinExistence type="predicted"/>
<dbReference type="InterPro" id="IPR031347">
    <property type="entry name" value="AmpE"/>
</dbReference>
<keyword evidence="1" id="KW-0812">Transmembrane</keyword>
<protein>
    <submittedName>
        <fullName evidence="2">Membrane protein required for beta-lactamase induction</fullName>
    </submittedName>
</protein>
<feature type="transmembrane region" description="Helical" evidence="1">
    <location>
        <begin position="44"/>
        <end position="61"/>
    </location>
</feature>
<dbReference type="GO" id="GO:0005886">
    <property type="term" value="C:plasma membrane"/>
    <property type="evidence" value="ECO:0007669"/>
    <property type="project" value="TreeGrafter"/>
</dbReference>
<name>A0A370G3W7_9COXI</name>
<evidence type="ECO:0000313" key="2">
    <source>
        <dbReference type="EMBL" id="RDI38452.1"/>
    </source>
</evidence>
<dbReference type="Proteomes" id="UP000254720">
    <property type="component" value="Unassembled WGS sequence"/>
</dbReference>
<reference evidence="2 3" key="1">
    <citation type="submission" date="2018-07" db="EMBL/GenBank/DDBJ databases">
        <title>Genomic Encyclopedia of Type Strains, Phase IV (KMG-IV): sequencing the most valuable type-strain genomes for metagenomic binning, comparative biology and taxonomic classification.</title>
        <authorList>
            <person name="Goeker M."/>
        </authorList>
    </citation>
    <scope>NUCLEOTIDE SEQUENCE [LARGE SCALE GENOMIC DNA]</scope>
    <source>
        <strain evidence="2 3">DSM 16500</strain>
    </source>
</reference>
<accession>A0A370G3W7</accession>
<dbReference type="AlphaFoldDB" id="A0A370G3W7"/>
<dbReference type="GO" id="GO:0046677">
    <property type="term" value="P:response to antibiotic"/>
    <property type="evidence" value="ECO:0007669"/>
    <property type="project" value="TreeGrafter"/>
</dbReference>
<dbReference type="Pfam" id="PF17113">
    <property type="entry name" value="AmpE"/>
    <property type="match status" value="1"/>
</dbReference>
<feature type="transmembrane region" description="Helical" evidence="1">
    <location>
        <begin position="67"/>
        <end position="86"/>
    </location>
</feature>
<evidence type="ECO:0000313" key="3">
    <source>
        <dbReference type="Proteomes" id="UP000254720"/>
    </source>
</evidence>
<organism evidence="2 3">
    <name type="scientific">Aquicella lusitana</name>
    <dbReference type="NCBI Taxonomy" id="254246"/>
    <lineage>
        <taxon>Bacteria</taxon>
        <taxon>Pseudomonadati</taxon>
        <taxon>Pseudomonadota</taxon>
        <taxon>Gammaproteobacteria</taxon>
        <taxon>Legionellales</taxon>
        <taxon>Coxiellaceae</taxon>
        <taxon>Aquicella</taxon>
    </lineage>
</organism>
<dbReference type="PANTHER" id="PTHR38684">
    <property type="entry name" value="PROTEIN AMPE"/>
    <property type="match status" value="1"/>
</dbReference>
<dbReference type="RefSeq" id="WP_114835337.1">
    <property type="nucleotide sequence ID" value="NZ_LR699114.1"/>
</dbReference>
<dbReference type="PANTHER" id="PTHR38684:SF1">
    <property type="entry name" value="PROTEIN AMPE"/>
    <property type="match status" value="1"/>
</dbReference>
<dbReference type="EMBL" id="QQAX01000032">
    <property type="protein sequence ID" value="RDI38452.1"/>
    <property type="molecule type" value="Genomic_DNA"/>
</dbReference>
<feature type="transmembrane region" description="Helical" evidence="1">
    <location>
        <begin position="200"/>
        <end position="218"/>
    </location>
</feature>
<dbReference type="OrthoDB" id="9811967at2"/>
<keyword evidence="3" id="KW-1185">Reference proteome</keyword>
<evidence type="ECO:0000256" key="1">
    <source>
        <dbReference type="SAM" id="Phobius"/>
    </source>
</evidence>
<keyword evidence="1" id="KW-1133">Transmembrane helix</keyword>
<sequence length="281" mass="31772">MTFIVILIALLIERFFDWSHLRQWSWYHRYENLISERLPGKSPYLTLLLTILPLLIVIAIIDISLKGWLYGFIRLLFHLFILLYCLGPQNLWADAFSCINALTQGDAHFAADKLKTSFGITDTSYSQSLHQHLLNNIFVEANTRVFAIVFWYLILGPVGAVLYRTVALSSSEMPREDMTPTLSQTARLIKAVLDWVPVRLFTFIFALGGHFVHVLSCWQKKVLQGLSSSEALLTECGQAALGNEEQGKIPEDGSAERAAIHLLDRVFVIVLVIVALIAWVV</sequence>
<keyword evidence="1" id="KW-0472">Membrane</keyword>
<dbReference type="InterPro" id="IPR052966">
    <property type="entry name" value="Beta-lactamase_Reg"/>
</dbReference>
<comment type="caution">
    <text evidence="2">The sequence shown here is derived from an EMBL/GenBank/DDBJ whole genome shotgun (WGS) entry which is preliminary data.</text>
</comment>
<feature type="transmembrane region" description="Helical" evidence="1">
    <location>
        <begin position="262"/>
        <end position="280"/>
    </location>
</feature>